<evidence type="ECO:0000256" key="4">
    <source>
        <dbReference type="ARBA" id="ARBA00023136"/>
    </source>
</evidence>
<sequence>MLAWTLSVLFSVYTVFSTSTSFSVLIADRDLLINFFQRMAGLLAFNFLFFQVLIGSRMKYMRSNVGEWVFKFHHLEGTLAFILVIAHPTLFVIFNYSLSHKLDPFYVFTDFCALCSKPVDYFYTLGRISFWLIVFAVFAAKFRSNSLIRKHWRKVHSLNYIAFFLVAIHAYFVGRDVQVKPFIYLFYFYVSVAAILVITKIYFFFREKKLS</sequence>
<dbReference type="EMBL" id="MGGW01000020">
    <property type="protein sequence ID" value="OGM53878.1"/>
    <property type="molecule type" value="Genomic_DNA"/>
</dbReference>
<keyword evidence="2 5" id="KW-0812">Transmembrane</keyword>
<feature type="domain" description="Ferric oxidoreductase" evidence="6">
    <location>
        <begin position="40"/>
        <end position="166"/>
    </location>
</feature>
<name>A0A1F8ARG0_9BACT</name>
<organism evidence="7 8">
    <name type="scientific">Candidatus Woesebacteria bacterium RIFCSPHIGHO2_12_FULL_41_24</name>
    <dbReference type="NCBI Taxonomy" id="1802510"/>
    <lineage>
        <taxon>Bacteria</taxon>
        <taxon>Candidatus Woeseibacteriota</taxon>
    </lineage>
</organism>
<evidence type="ECO:0000256" key="2">
    <source>
        <dbReference type="ARBA" id="ARBA00022692"/>
    </source>
</evidence>
<keyword evidence="4 5" id="KW-0472">Membrane</keyword>
<keyword evidence="3 5" id="KW-1133">Transmembrane helix</keyword>
<dbReference type="Proteomes" id="UP000178603">
    <property type="component" value="Unassembled WGS sequence"/>
</dbReference>
<evidence type="ECO:0000256" key="5">
    <source>
        <dbReference type="SAM" id="Phobius"/>
    </source>
</evidence>
<feature type="transmembrane region" description="Helical" evidence="5">
    <location>
        <begin position="184"/>
        <end position="205"/>
    </location>
</feature>
<reference evidence="7 8" key="1">
    <citation type="journal article" date="2016" name="Nat. Commun.">
        <title>Thousands of microbial genomes shed light on interconnected biogeochemical processes in an aquifer system.</title>
        <authorList>
            <person name="Anantharaman K."/>
            <person name="Brown C.T."/>
            <person name="Hug L.A."/>
            <person name="Sharon I."/>
            <person name="Castelle C.J."/>
            <person name="Probst A.J."/>
            <person name="Thomas B.C."/>
            <person name="Singh A."/>
            <person name="Wilkins M.J."/>
            <person name="Karaoz U."/>
            <person name="Brodie E.L."/>
            <person name="Williams K.H."/>
            <person name="Hubbard S.S."/>
            <person name="Banfield J.F."/>
        </authorList>
    </citation>
    <scope>NUCLEOTIDE SEQUENCE [LARGE SCALE GENOMIC DNA]</scope>
</reference>
<comment type="caution">
    <text evidence="7">The sequence shown here is derived from an EMBL/GenBank/DDBJ whole genome shotgun (WGS) entry which is preliminary data.</text>
</comment>
<evidence type="ECO:0000313" key="7">
    <source>
        <dbReference type="EMBL" id="OGM53878.1"/>
    </source>
</evidence>
<feature type="transmembrane region" description="Helical" evidence="5">
    <location>
        <begin position="121"/>
        <end position="142"/>
    </location>
</feature>
<dbReference type="AlphaFoldDB" id="A0A1F8ARG0"/>
<dbReference type="Pfam" id="PF01794">
    <property type="entry name" value="Ferric_reduct"/>
    <property type="match status" value="1"/>
</dbReference>
<comment type="subcellular location">
    <subcellularLocation>
        <location evidence="1">Membrane</location>
        <topology evidence="1">Multi-pass membrane protein</topology>
    </subcellularLocation>
</comment>
<dbReference type="GO" id="GO:0016020">
    <property type="term" value="C:membrane"/>
    <property type="evidence" value="ECO:0007669"/>
    <property type="project" value="UniProtKB-SubCell"/>
</dbReference>
<dbReference type="InterPro" id="IPR013130">
    <property type="entry name" value="Fe3_Rdtase_TM_dom"/>
</dbReference>
<evidence type="ECO:0000256" key="3">
    <source>
        <dbReference type="ARBA" id="ARBA00022989"/>
    </source>
</evidence>
<protein>
    <recommendedName>
        <fullName evidence="6">Ferric oxidoreductase domain-containing protein</fullName>
    </recommendedName>
</protein>
<evidence type="ECO:0000313" key="8">
    <source>
        <dbReference type="Proteomes" id="UP000178603"/>
    </source>
</evidence>
<accession>A0A1F8ARG0</accession>
<feature type="transmembrane region" description="Helical" evidence="5">
    <location>
        <begin position="75"/>
        <end position="98"/>
    </location>
</feature>
<feature type="transmembrane region" description="Helical" evidence="5">
    <location>
        <begin position="154"/>
        <end position="172"/>
    </location>
</feature>
<feature type="transmembrane region" description="Helical" evidence="5">
    <location>
        <begin position="33"/>
        <end position="54"/>
    </location>
</feature>
<proteinExistence type="predicted"/>
<evidence type="ECO:0000259" key="6">
    <source>
        <dbReference type="Pfam" id="PF01794"/>
    </source>
</evidence>
<gene>
    <name evidence="7" type="ORF">A3E44_05690</name>
</gene>
<evidence type="ECO:0000256" key="1">
    <source>
        <dbReference type="ARBA" id="ARBA00004141"/>
    </source>
</evidence>